<dbReference type="GO" id="GO:0043565">
    <property type="term" value="F:sequence-specific DNA binding"/>
    <property type="evidence" value="ECO:0007669"/>
    <property type="project" value="InterPro"/>
</dbReference>
<name>A0A8S3BDY1_9BILA</name>
<feature type="domain" description="ETS" evidence="4">
    <location>
        <begin position="60"/>
        <end position="143"/>
    </location>
</feature>
<dbReference type="AlphaFoldDB" id="A0A8S3BDY1"/>
<evidence type="ECO:0000256" key="3">
    <source>
        <dbReference type="RuleBase" id="RU004019"/>
    </source>
</evidence>
<accession>A0A8S3BDY1</accession>
<dbReference type="GO" id="GO:0030154">
    <property type="term" value="P:cell differentiation"/>
    <property type="evidence" value="ECO:0007669"/>
    <property type="project" value="TreeGrafter"/>
</dbReference>
<dbReference type="GO" id="GO:0005634">
    <property type="term" value="C:nucleus"/>
    <property type="evidence" value="ECO:0007669"/>
    <property type="project" value="UniProtKB-SubCell"/>
</dbReference>
<evidence type="ECO:0000256" key="2">
    <source>
        <dbReference type="ARBA" id="ARBA00023125"/>
    </source>
</evidence>
<reference evidence="5" key="1">
    <citation type="submission" date="2021-02" db="EMBL/GenBank/DDBJ databases">
        <authorList>
            <person name="Nowell W R."/>
        </authorList>
    </citation>
    <scope>NUCLEOTIDE SEQUENCE</scope>
</reference>
<evidence type="ECO:0000259" key="4">
    <source>
        <dbReference type="PROSITE" id="PS50061"/>
    </source>
</evidence>
<dbReference type="InterPro" id="IPR036390">
    <property type="entry name" value="WH_DNA-bd_sf"/>
</dbReference>
<dbReference type="GO" id="GO:0000981">
    <property type="term" value="F:DNA-binding transcription factor activity, RNA polymerase II-specific"/>
    <property type="evidence" value="ECO:0007669"/>
    <property type="project" value="TreeGrafter"/>
</dbReference>
<feature type="non-terminal residue" evidence="5">
    <location>
        <position position="224"/>
    </location>
</feature>
<dbReference type="PROSITE" id="PS50061">
    <property type="entry name" value="ETS_DOMAIN_3"/>
    <property type="match status" value="1"/>
</dbReference>
<dbReference type="Pfam" id="PF00178">
    <property type="entry name" value="Ets"/>
    <property type="match status" value="1"/>
</dbReference>
<organism evidence="5 6">
    <name type="scientific">Rotaria magnacalcarata</name>
    <dbReference type="NCBI Taxonomy" id="392030"/>
    <lineage>
        <taxon>Eukaryota</taxon>
        <taxon>Metazoa</taxon>
        <taxon>Spiralia</taxon>
        <taxon>Gnathifera</taxon>
        <taxon>Rotifera</taxon>
        <taxon>Eurotatoria</taxon>
        <taxon>Bdelloidea</taxon>
        <taxon>Philodinida</taxon>
        <taxon>Philodinidae</taxon>
        <taxon>Rotaria</taxon>
    </lineage>
</organism>
<dbReference type="InterPro" id="IPR046328">
    <property type="entry name" value="ETS_fam"/>
</dbReference>
<dbReference type="PANTHER" id="PTHR11849">
    <property type="entry name" value="ETS"/>
    <property type="match status" value="1"/>
</dbReference>
<comment type="similarity">
    <text evidence="1 3">Belongs to the ETS family.</text>
</comment>
<dbReference type="PANTHER" id="PTHR11849:SF133">
    <property type="entry name" value="ETS DOMAIN-CONTAINING PROTEIN"/>
    <property type="match status" value="1"/>
</dbReference>
<evidence type="ECO:0000256" key="1">
    <source>
        <dbReference type="ARBA" id="ARBA00005562"/>
    </source>
</evidence>
<dbReference type="InterPro" id="IPR036388">
    <property type="entry name" value="WH-like_DNA-bd_sf"/>
</dbReference>
<protein>
    <recommendedName>
        <fullName evidence="4">ETS domain-containing protein</fullName>
    </recommendedName>
</protein>
<dbReference type="PRINTS" id="PR00454">
    <property type="entry name" value="ETSDOMAIN"/>
</dbReference>
<feature type="non-terminal residue" evidence="5">
    <location>
        <position position="1"/>
    </location>
</feature>
<gene>
    <name evidence="5" type="ORF">SMN809_LOCUS47589</name>
</gene>
<evidence type="ECO:0000313" key="6">
    <source>
        <dbReference type="Proteomes" id="UP000676336"/>
    </source>
</evidence>
<dbReference type="SUPFAM" id="SSF46785">
    <property type="entry name" value="Winged helix' DNA-binding domain"/>
    <property type="match status" value="1"/>
</dbReference>
<proteinExistence type="inferred from homology"/>
<dbReference type="Proteomes" id="UP000676336">
    <property type="component" value="Unassembled WGS sequence"/>
</dbReference>
<dbReference type="SMART" id="SM00413">
    <property type="entry name" value="ETS"/>
    <property type="match status" value="1"/>
</dbReference>
<keyword evidence="3" id="KW-0539">Nucleus</keyword>
<comment type="subcellular location">
    <subcellularLocation>
        <location evidence="3">Nucleus</location>
    </subcellularLocation>
</comment>
<keyword evidence="2 3" id="KW-0238">DNA-binding</keyword>
<dbReference type="Gene3D" id="1.10.10.10">
    <property type="entry name" value="Winged helix-like DNA-binding domain superfamily/Winged helix DNA-binding domain"/>
    <property type="match status" value="1"/>
</dbReference>
<comment type="caution">
    <text evidence="5">The sequence shown here is derived from an EMBL/GenBank/DDBJ whole genome shotgun (WGS) entry which is preliminary data.</text>
</comment>
<dbReference type="InterPro" id="IPR000418">
    <property type="entry name" value="Ets_dom"/>
</dbReference>
<sequence>NDSVEYESREPSDDDEFQLASDSYTTDSLSQDSSICESNALFDLNEWLIIDSRSSRRRSPLILEFLRLLLEKPHYSSYASYTNSSRGIFQIHKPNEVAALWDRVRSRKSTQVMSYDTFARAIRYYYKDGAMIKTNSRHTFQFRTVTSGIEDTNNLVSCFGIPFNVPLQCNQVASAGKCHVDVTFWYYLQEYVVAFNAESSNTISSTDNQRHAIFEVRPTASYYF</sequence>
<dbReference type="EMBL" id="CAJOBI010151031">
    <property type="protein sequence ID" value="CAF4810957.1"/>
    <property type="molecule type" value="Genomic_DNA"/>
</dbReference>
<evidence type="ECO:0000313" key="5">
    <source>
        <dbReference type="EMBL" id="CAF4810957.1"/>
    </source>
</evidence>